<accession>A0ABP8PN32</accession>
<organism evidence="2 3">
    <name type="scientific">Rhodococcus olei</name>
    <dbReference type="NCBI Taxonomy" id="2161675"/>
    <lineage>
        <taxon>Bacteria</taxon>
        <taxon>Bacillati</taxon>
        <taxon>Actinomycetota</taxon>
        <taxon>Actinomycetes</taxon>
        <taxon>Mycobacteriales</taxon>
        <taxon>Nocardiaceae</taxon>
        <taxon>Rhodococcus</taxon>
    </lineage>
</organism>
<evidence type="ECO:0000259" key="1">
    <source>
        <dbReference type="SMART" id="SM00953"/>
    </source>
</evidence>
<proteinExistence type="predicted"/>
<protein>
    <recommendedName>
        <fullName evidence="1">RES domain-containing protein</fullName>
    </recommendedName>
</protein>
<dbReference type="EMBL" id="BAABFB010000072">
    <property type="protein sequence ID" value="GAA4488606.1"/>
    <property type="molecule type" value="Genomic_DNA"/>
</dbReference>
<name>A0ABP8PN32_9NOCA</name>
<dbReference type="Proteomes" id="UP001501183">
    <property type="component" value="Unassembled WGS sequence"/>
</dbReference>
<dbReference type="SMART" id="SM00953">
    <property type="entry name" value="RES"/>
    <property type="match status" value="1"/>
</dbReference>
<feature type="domain" description="RES" evidence="1">
    <location>
        <begin position="39"/>
        <end position="182"/>
    </location>
</feature>
<gene>
    <name evidence="2" type="ORF">GCM10023094_48770</name>
</gene>
<dbReference type="RefSeq" id="WP_345351661.1">
    <property type="nucleotide sequence ID" value="NZ_BAABFB010000072.1"/>
</dbReference>
<evidence type="ECO:0000313" key="3">
    <source>
        <dbReference type="Proteomes" id="UP001501183"/>
    </source>
</evidence>
<reference evidence="3" key="1">
    <citation type="journal article" date="2019" name="Int. J. Syst. Evol. Microbiol.">
        <title>The Global Catalogue of Microorganisms (GCM) 10K type strain sequencing project: providing services to taxonomists for standard genome sequencing and annotation.</title>
        <authorList>
            <consortium name="The Broad Institute Genomics Platform"/>
            <consortium name="The Broad Institute Genome Sequencing Center for Infectious Disease"/>
            <person name="Wu L."/>
            <person name="Ma J."/>
        </authorList>
    </citation>
    <scope>NUCLEOTIDE SEQUENCE [LARGE SCALE GENOMIC DNA]</scope>
    <source>
        <strain evidence="3">JCM 32206</strain>
    </source>
</reference>
<sequence length="212" mass="22686">MHYPDPPAPLPAALVTTVAADTSIWRIHSAERGASDLNPTPRPRPRLGGRFDSLDGSFAYLYIGDSPAAAVAETLCRNLPVNQSPRLIPRAQIAGRVLSELRTTRDVRVVDLTGTGTARLNAEVWLTKCDPSGYLHTRRWAAAILAANPDVDGIQFRPRHDENTLSWMLTGAPTTRTHPAVAPVGGVIPLDSADGHHLLGALLTPHNAALGP</sequence>
<dbReference type="InterPro" id="IPR014914">
    <property type="entry name" value="RES_dom"/>
</dbReference>
<evidence type="ECO:0000313" key="2">
    <source>
        <dbReference type="EMBL" id="GAA4488606.1"/>
    </source>
</evidence>
<dbReference type="Pfam" id="PF08808">
    <property type="entry name" value="RES"/>
    <property type="match status" value="1"/>
</dbReference>
<comment type="caution">
    <text evidence="2">The sequence shown here is derived from an EMBL/GenBank/DDBJ whole genome shotgun (WGS) entry which is preliminary data.</text>
</comment>
<keyword evidence="3" id="KW-1185">Reference proteome</keyword>